<name>A0AAE6JFD2_9SPHI</name>
<accession>A0AAE6JFD2</accession>
<dbReference type="NCBIfam" id="NF033691">
    <property type="entry name" value="immunity_MafI"/>
    <property type="match status" value="1"/>
</dbReference>
<evidence type="ECO:0000313" key="1">
    <source>
        <dbReference type="EMBL" id="QEM04381.1"/>
    </source>
</evidence>
<gene>
    <name evidence="1" type="ORF">DIU31_012995</name>
    <name evidence="2" type="ORF">J3L21_14580</name>
</gene>
<sequence length="95" mass="11001">MFGWRKERKTKSRILSLINLAEQLGLNEKDITNAKECLEYNELELSFDCVITQIHEYDVAINKAFYSMVTAIASELKLPANEYDFLVPLIKKELS</sequence>
<dbReference type="Proteomes" id="UP000250557">
    <property type="component" value="Chromosome"/>
</dbReference>
<dbReference type="InterPro" id="IPR047880">
    <property type="entry name" value="MafI-like"/>
</dbReference>
<organism evidence="1 3">
    <name type="scientific">Mucilaginibacter rubeus</name>
    <dbReference type="NCBI Taxonomy" id="2027860"/>
    <lineage>
        <taxon>Bacteria</taxon>
        <taxon>Pseudomonadati</taxon>
        <taxon>Bacteroidota</taxon>
        <taxon>Sphingobacteriia</taxon>
        <taxon>Sphingobacteriales</taxon>
        <taxon>Sphingobacteriaceae</taxon>
        <taxon>Mucilaginibacter</taxon>
    </lineage>
</organism>
<dbReference type="EMBL" id="CP071880">
    <property type="protein sequence ID" value="QTE53125.1"/>
    <property type="molecule type" value="Genomic_DNA"/>
</dbReference>
<dbReference type="EMBL" id="CP043451">
    <property type="protein sequence ID" value="QEM04381.1"/>
    <property type="molecule type" value="Genomic_DNA"/>
</dbReference>
<reference evidence="2 4" key="2">
    <citation type="submission" date="2021-03" db="EMBL/GenBank/DDBJ databases">
        <title>Mucilaginibacter strains isolated from gold and copper mining confer multi heavy-metal resistance.</title>
        <authorList>
            <person name="Li Y."/>
        </authorList>
    </citation>
    <scope>NUCLEOTIDE SEQUENCE [LARGE SCALE GENOMIC DNA]</scope>
    <source>
        <strain evidence="2 4">P2-4</strain>
    </source>
</reference>
<dbReference type="Proteomes" id="UP000663940">
    <property type="component" value="Chromosome"/>
</dbReference>
<evidence type="ECO:0000313" key="3">
    <source>
        <dbReference type="Proteomes" id="UP000250557"/>
    </source>
</evidence>
<proteinExistence type="predicted"/>
<keyword evidence="4" id="KW-1185">Reference proteome</keyword>
<evidence type="ECO:0000313" key="4">
    <source>
        <dbReference type="Proteomes" id="UP000663940"/>
    </source>
</evidence>
<reference evidence="1 3" key="1">
    <citation type="submission" date="2019-08" db="EMBL/GenBank/DDBJ databases">
        <title>Comparative genome analysis confer to the adaptation heavy metal polluted environment.</title>
        <authorList>
            <person name="Li Y."/>
        </authorList>
    </citation>
    <scope>NUCLEOTIDE SEQUENCE [LARGE SCALE GENOMIC DNA]</scope>
    <source>
        <strain evidence="1 3">P2</strain>
    </source>
</reference>
<dbReference type="AlphaFoldDB" id="A0AAE6JFD2"/>
<protein>
    <submittedName>
        <fullName evidence="1">MafI family immunity protein</fullName>
    </submittedName>
</protein>
<dbReference type="RefSeq" id="WP_112655153.1">
    <property type="nucleotide sequence ID" value="NZ_CP071879.1"/>
</dbReference>
<evidence type="ECO:0000313" key="2">
    <source>
        <dbReference type="EMBL" id="QTE53125.1"/>
    </source>
</evidence>